<dbReference type="GO" id="GO:0005886">
    <property type="term" value="C:plasma membrane"/>
    <property type="evidence" value="ECO:0007669"/>
    <property type="project" value="UniProtKB-SubCell"/>
</dbReference>
<sequence>WLVTNYFYFQQTNRKEENMVGQKKWRIDIKWIVILAIVAFLLIFEVFPLFYLLIKSLFSGGSFSWEAYRRVYTYDLNWIALKNTIITAGFTTILGVAIAFPLAFLVGRTDMYGKKFFRTLFVVTYMVPPYVGAMAWLRLLNPNAGVLNRFLMKIFGLGTAPFNIYTTSGIVWVLTCFFYPYAFITISRAMEKMDPSLEEASRISGASPLKTLLKVTIPMMTPSIIAAGLLVFVASASSYGIPSIIGAPGQIYTVTMRIIDFVHIGSEEGLTDAMTLAVFLMLISNIILYISTFVVGRKQYITMSGKSTRPNIVELGKWRLPITIIISIFSFFVIILPFITVAITSFTVNMGKPLTLSNLSLKAWEKVFSRASIISSTTNSFLAATAAAFFGILISCVMAYLLQRTNVKGKRIPDFLITLGSGTPSVTIALALIISMSGKFGINIYNTLTIMIIAYMIKYMLMGMRTVVSAMSQVHPSLEEAAQISGANWLRMLKDVTLPLIAASIVAGIFLIFMPSFYELTMSTLLYSSNTKTIGYELYIYQTYHSQQVASALATAILLFVILVNYILNKLTKGQFSI</sequence>
<evidence type="ECO:0000256" key="5">
    <source>
        <dbReference type="ARBA" id="ARBA00022692"/>
    </source>
</evidence>
<keyword evidence="7 8" id="KW-0472">Membrane</keyword>
<dbReference type="AlphaFoldDB" id="F9EQ53"/>
<feature type="transmembrane region" description="Helical" evidence="8">
    <location>
        <begin position="119"/>
        <end position="140"/>
    </location>
</feature>
<keyword evidence="3 8" id="KW-0813">Transport</keyword>
<evidence type="ECO:0000313" key="11">
    <source>
        <dbReference type="Proteomes" id="UP000005392"/>
    </source>
</evidence>
<feature type="transmembrane region" description="Helical" evidence="8">
    <location>
        <begin position="549"/>
        <end position="568"/>
    </location>
</feature>
<dbReference type="SUPFAM" id="SSF161098">
    <property type="entry name" value="MetI-like"/>
    <property type="match status" value="2"/>
</dbReference>
<feature type="transmembrane region" description="Helical" evidence="8">
    <location>
        <begin position="276"/>
        <end position="297"/>
    </location>
</feature>
<dbReference type="PATRIC" id="fig|997347.4.peg.1901"/>
<dbReference type="Gene3D" id="1.10.3720.10">
    <property type="entry name" value="MetI-like"/>
    <property type="match status" value="2"/>
</dbReference>
<proteinExistence type="inferred from homology"/>
<evidence type="ECO:0000256" key="8">
    <source>
        <dbReference type="RuleBase" id="RU363032"/>
    </source>
</evidence>
<feature type="domain" description="ABC transmembrane type-1" evidence="9">
    <location>
        <begin position="81"/>
        <end position="291"/>
    </location>
</feature>
<dbReference type="PROSITE" id="PS50928">
    <property type="entry name" value="ABC_TM1"/>
    <property type="match status" value="2"/>
</dbReference>
<evidence type="ECO:0000256" key="4">
    <source>
        <dbReference type="ARBA" id="ARBA00022475"/>
    </source>
</evidence>
<evidence type="ECO:0000256" key="3">
    <source>
        <dbReference type="ARBA" id="ARBA00022448"/>
    </source>
</evidence>
<dbReference type="InterPro" id="IPR000515">
    <property type="entry name" value="MetI-like"/>
</dbReference>
<feature type="transmembrane region" description="Helical" evidence="8">
    <location>
        <begin position="442"/>
        <end position="461"/>
    </location>
</feature>
<dbReference type="Proteomes" id="UP000005392">
    <property type="component" value="Unassembled WGS sequence"/>
</dbReference>
<feature type="transmembrane region" description="Helical" evidence="8">
    <location>
        <begin position="381"/>
        <end position="402"/>
    </location>
</feature>
<feature type="transmembrane region" description="Helical" evidence="8">
    <location>
        <begin position="160"/>
        <end position="184"/>
    </location>
</feature>
<dbReference type="InterPro" id="IPR035906">
    <property type="entry name" value="MetI-like_sf"/>
</dbReference>
<feature type="transmembrane region" description="Helical" evidence="8">
    <location>
        <begin position="498"/>
        <end position="518"/>
    </location>
</feature>
<evidence type="ECO:0000313" key="10">
    <source>
        <dbReference type="EMBL" id="EGQ78915.1"/>
    </source>
</evidence>
<evidence type="ECO:0000259" key="9">
    <source>
        <dbReference type="PROSITE" id="PS50928"/>
    </source>
</evidence>
<comment type="similarity">
    <text evidence="2">Belongs to the binding-protein-dependent transport system permease family. CysTW subfamily.</text>
</comment>
<dbReference type="PANTHER" id="PTHR42929">
    <property type="entry name" value="INNER MEMBRANE ABC TRANSPORTER PERMEASE PROTEIN YDCU-RELATED-RELATED"/>
    <property type="match status" value="1"/>
</dbReference>
<gene>
    <name evidence="10" type="primary">sfuB2</name>
    <name evidence="10" type="ORF">HMPREF9094_2058</name>
</gene>
<feature type="domain" description="ABC transmembrane type-1" evidence="9">
    <location>
        <begin position="377"/>
        <end position="568"/>
    </location>
</feature>
<dbReference type="Pfam" id="PF00528">
    <property type="entry name" value="BPD_transp_1"/>
    <property type="match status" value="2"/>
</dbReference>
<accession>F9EQ53</accession>
<feature type="transmembrane region" description="Helical" evidence="8">
    <location>
        <begin position="318"/>
        <end position="343"/>
    </location>
</feature>
<dbReference type="GO" id="GO:0055085">
    <property type="term" value="P:transmembrane transport"/>
    <property type="evidence" value="ECO:0007669"/>
    <property type="project" value="InterPro"/>
</dbReference>
<reference evidence="10 11" key="1">
    <citation type="submission" date="2011-05" db="EMBL/GenBank/DDBJ databases">
        <authorList>
            <person name="Muzny D."/>
            <person name="Qin X."/>
            <person name="Deng J."/>
            <person name="Jiang H."/>
            <person name="Liu Y."/>
            <person name="Qu J."/>
            <person name="Song X.-Z."/>
            <person name="Zhang L."/>
            <person name="Thornton R."/>
            <person name="Coyle M."/>
            <person name="Francisco L."/>
            <person name="Jackson L."/>
            <person name="Javaid M."/>
            <person name="Korchina V."/>
            <person name="Kovar C."/>
            <person name="Mata R."/>
            <person name="Mathew T."/>
            <person name="Ngo R."/>
            <person name="Nguyen L."/>
            <person name="Nguyen N."/>
            <person name="Okwuonu G."/>
            <person name="Ongeri F."/>
            <person name="Pham C."/>
            <person name="Simmons D."/>
            <person name="Wilczek-Boney K."/>
            <person name="Hale W."/>
            <person name="Jakkamsetti A."/>
            <person name="Pham P."/>
            <person name="Ruth R."/>
            <person name="San Lucas F."/>
            <person name="Warren J."/>
            <person name="Zhang J."/>
            <person name="Zhao Z."/>
            <person name="Zhou C."/>
            <person name="Zhu D."/>
            <person name="Lee S."/>
            <person name="Bess C."/>
            <person name="Blankenburg K."/>
            <person name="Forbes L."/>
            <person name="Fu Q."/>
            <person name="Gubbala S."/>
            <person name="Hirani K."/>
            <person name="Jayaseelan J.C."/>
            <person name="Lara F."/>
            <person name="Munidasa M."/>
            <person name="Palculict T."/>
            <person name="Patil S."/>
            <person name="Pu L.-L."/>
            <person name="Saada N."/>
            <person name="Tang L."/>
            <person name="Weissenberger G."/>
            <person name="Zhu Y."/>
            <person name="Hemphill L."/>
            <person name="Shang Y."/>
            <person name="Youmans B."/>
            <person name="Ayvaz T."/>
            <person name="Ross M."/>
            <person name="Santibanez J."/>
            <person name="Aqrawi P."/>
            <person name="Gross S."/>
            <person name="Joshi V."/>
            <person name="Fowler G."/>
            <person name="Nazareth L."/>
            <person name="Reid J."/>
            <person name="Worley K."/>
            <person name="Petrosino J."/>
            <person name="Highlander S."/>
            <person name="Gibbs R."/>
        </authorList>
    </citation>
    <scope>NUCLEOTIDE SEQUENCE [LARGE SCALE GENOMIC DNA]</scope>
    <source>
        <strain evidence="10 11">ATCC 51191</strain>
    </source>
</reference>
<comment type="caution">
    <text evidence="10">The sequence shown here is derived from an EMBL/GenBank/DDBJ whole genome shotgun (WGS) entry which is preliminary data.</text>
</comment>
<protein>
    <submittedName>
        <fullName evidence="10">Fe3+ ABC superfamily ATP binding cassette transporter, permease protein</fullName>
    </submittedName>
</protein>
<dbReference type="STRING" id="76859.RN98_03495"/>
<keyword evidence="4" id="KW-1003">Cell membrane</keyword>
<evidence type="ECO:0000256" key="6">
    <source>
        <dbReference type="ARBA" id="ARBA00022989"/>
    </source>
</evidence>
<keyword evidence="11" id="KW-1185">Reference proteome</keyword>
<keyword evidence="6 8" id="KW-1133">Transmembrane helix</keyword>
<dbReference type="PANTHER" id="PTHR42929:SF6">
    <property type="entry name" value="IRON(III)-TRANSPORT SYSTEM PERMEASE PROTEIN SFUB"/>
    <property type="match status" value="1"/>
</dbReference>
<evidence type="ECO:0000256" key="1">
    <source>
        <dbReference type="ARBA" id="ARBA00004651"/>
    </source>
</evidence>
<keyword evidence="5 8" id="KW-0812">Transmembrane</keyword>
<evidence type="ECO:0000256" key="7">
    <source>
        <dbReference type="ARBA" id="ARBA00023136"/>
    </source>
</evidence>
<dbReference type="EMBL" id="AFQD01000369">
    <property type="protein sequence ID" value="EGQ78915.1"/>
    <property type="molecule type" value="Genomic_DNA"/>
</dbReference>
<dbReference type="HOGENOM" id="CLU_471389_0_0_0"/>
<dbReference type="CDD" id="cd06261">
    <property type="entry name" value="TM_PBP2"/>
    <property type="match status" value="2"/>
</dbReference>
<feature type="non-terminal residue" evidence="10">
    <location>
        <position position="1"/>
    </location>
</feature>
<feature type="transmembrane region" description="Helical" evidence="8">
    <location>
        <begin position="31"/>
        <end position="54"/>
    </location>
</feature>
<comment type="subcellular location">
    <subcellularLocation>
        <location evidence="1 8">Cell membrane</location>
        <topology evidence="1 8">Multi-pass membrane protein</topology>
    </subcellularLocation>
</comment>
<name>F9EQ53_9FUSO</name>
<organism evidence="10 11">
    <name type="scientific">Fusobacterium animalis ATCC 51191</name>
    <dbReference type="NCBI Taxonomy" id="997347"/>
    <lineage>
        <taxon>Bacteria</taxon>
        <taxon>Fusobacteriati</taxon>
        <taxon>Fusobacteriota</taxon>
        <taxon>Fusobacteriia</taxon>
        <taxon>Fusobacteriales</taxon>
        <taxon>Fusobacteriaceae</taxon>
        <taxon>Fusobacterium</taxon>
    </lineage>
</organism>
<feature type="transmembrane region" description="Helical" evidence="8">
    <location>
        <begin position="85"/>
        <end position="107"/>
    </location>
</feature>
<feature type="transmembrane region" description="Helical" evidence="8">
    <location>
        <begin position="414"/>
        <end position="436"/>
    </location>
</feature>
<evidence type="ECO:0000256" key="2">
    <source>
        <dbReference type="ARBA" id="ARBA00007069"/>
    </source>
</evidence>